<keyword evidence="5" id="KW-0999">Mitochondrion inner membrane</keyword>
<comment type="similarity">
    <text evidence="2 10">Belongs to the mitochondrial carrier (TC 2.A.29) family.</text>
</comment>
<dbReference type="SUPFAM" id="SSF103506">
    <property type="entry name" value="Mitochondrial carrier"/>
    <property type="match status" value="1"/>
</dbReference>
<sequence>MATPSPAPNALAQEPIEYDYEGLAPGTSLGANLAAGAFAGIMEHTVMYPVDAIKVTRLQVISPSPGAVYNSMGNAAARMFQREGLRSMWRGVNSVILGAGPAHAVYFATYEGAKELLGATSSTEHHILETATAGALATMASDALMNPFDVVKQRLQLHDSTYRGSIDCAATMYRTEGLRSFFISYPATICMTIPFAAIQFAAYDSFSKIFNPSGSYDPLKHSIVGGLAGSLGAVLTNPLDVVKTLLQTRGSSPDPRIRSCNGLWDATKLVYQLEGYRGFGRGMIPRTVNIAPSTAICWMSYEMARHYLIKSPE</sequence>
<accession>V5HRE3</accession>
<dbReference type="Gene3D" id="1.50.40.10">
    <property type="entry name" value="Mitochondrial carrier domain"/>
    <property type="match status" value="1"/>
</dbReference>
<dbReference type="FunCoup" id="V5HRE3">
    <property type="interactions" value="670"/>
</dbReference>
<feature type="repeat" description="Solcar" evidence="9">
    <location>
        <begin position="27"/>
        <end position="116"/>
    </location>
</feature>
<dbReference type="GO" id="GO:0031966">
    <property type="term" value="C:mitochondrial membrane"/>
    <property type="evidence" value="ECO:0007669"/>
    <property type="project" value="UniProtKB-SubCell"/>
</dbReference>
<gene>
    <name evidence="12" type="ORF">PVAR5_0477</name>
</gene>
<dbReference type="eggNOG" id="KOG0760">
    <property type="taxonomic scope" value="Eukaryota"/>
</dbReference>
<dbReference type="OrthoDB" id="43906at2759"/>
<keyword evidence="6 11" id="KW-1133">Transmembrane helix</keyword>
<comment type="subcellular location">
    <subcellularLocation>
        <location evidence="1">Mitochondrion membrane</location>
        <topology evidence="1">Multi-pass membrane protein</topology>
    </subcellularLocation>
</comment>
<dbReference type="InParanoid" id="V5HRE3"/>
<organism evidence="12 13">
    <name type="scientific">Byssochlamys spectabilis (strain No. 5 / NBRC 109023)</name>
    <name type="common">Paecilomyces variotii</name>
    <dbReference type="NCBI Taxonomy" id="1356009"/>
    <lineage>
        <taxon>Eukaryota</taxon>
        <taxon>Fungi</taxon>
        <taxon>Dikarya</taxon>
        <taxon>Ascomycota</taxon>
        <taxon>Pezizomycotina</taxon>
        <taxon>Eurotiomycetes</taxon>
        <taxon>Eurotiomycetidae</taxon>
        <taxon>Eurotiales</taxon>
        <taxon>Thermoascaceae</taxon>
        <taxon>Paecilomyces</taxon>
    </lineage>
</organism>
<keyword evidence="3 10" id="KW-0813">Transport</keyword>
<feature type="repeat" description="Solcar" evidence="9">
    <location>
        <begin position="125"/>
        <end position="209"/>
    </location>
</feature>
<evidence type="ECO:0000256" key="5">
    <source>
        <dbReference type="ARBA" id="ARBA00022792"/>
    </source>
</evidence>
<evidence type="ECO:0000256" key="9">
    <source>
        <dbReference type="PROSITE-ProRule" id="PRU00282"/>
    </source>
</evidence>
<feature type="repeat" description="Solcar" evidence="9">
    <location>
        <begin position="216"/>
        <end position="307"/>
    </location>
</feature>
<dbReference type="Proteomes" id="UP000018001">
    <property type="component" value="Unassembled WGS sequence"/>
</dbReference>
<evidence type="ECO:0000256" key="10">
    <source>
        <dbReference type="RuleBase" id="RU000488"/>
    </source>
</evidence>
<dbReference type="FunFam" id="1.50.40.10:FF:000029">
    <property type="entry name" value="Solute carrier family 25 member 28"/>
    <property type="match status" value="1"/>
</dbReference>
<feature type="transmembrane region" description="Helical" evidence="11">
    <location>
        <begin position="182"/>
        <end position="203"/>
    </location>
</feature>
<dbReference type="InterPro" id="IPR023395">
    <property type="entry name" value="MCP_dom_sf"/>
</dbReference>
<dbReference type="AlphaFoldDB" id="V5HRE3"/>
<evidence type="ECO:0000256" key="2">
    <source>
        <dbReference type="ARBA" id="ARBA00006375"/>
    </source>
</evidence>
<dbReference type="GO" id="GO:0048250">
    <property type="term" value="P:iron import into the mitochondrion"/>
    <property type="evidence" value="ECO:0007669"/>
    <property type="project" value="TreeGrafter"/>
</dbReference>
<keyword evidence="8 9" id="KW-0472">Membrane</keyword>
<reference evidence="13" key="1">
    <citation type="journal article" date="2014" name="Genome Announc.">
        <title>Draft genome sequence of the formaldehyde-resistant fungus Byssochlamys spectabilis No. 5 (anamorph Paecilomyces variotii No. 5) (NBRC109023).</title>
        <authorList>
            <person name="Oka T."/>
            <person name="Ekino K."/>
            <person name="Fukuda K."/>
            <person name="Nomura Y."/>
        </authorList>
    </citation>
    <scope>NUCLEOTIDE SEQUENCE [LARGE SCALE GENOMIC DNA]</scope>
    <source>
        <strain evidence="13">No. 5 / NBRC 109023</strain>
    </source>
</reference>
<evidence type="ECO:0000313" key="12">
    <source>
        <dbReference type="EMBL" id="GAD91895.1"/>
    </source>
</evidence>
<comment type="caution">
    <text evidence="12">The sequence shown here is derived from an EMBL/GenBank/DDBJ whole genome shotgun (WGS) entry which is preliminary data.</text>
</comment>
<evidence type="ECO:0000313" key="13">
    <source>
        <dbReference type="Proteomes" id="UP000018001"/>
    </source>
</evidence>
<dbReference type="PANTHER" id="PTHR45758:SF4">
    <property type="entry name" value="MITOFERRIN-1"/>
    <property type="match status" value="1"/>
</dbReference>
<dbReference type="GO" id="GO:0015093">
    <property type="term" value="F:ferrous iron transmembrane transporter activity"/>
    <property type="evidence" value="ECO:0007669"/>
    <property type="project" value="TreeGrafter"/>
</dbReference>
<evidence type="ECO:0000256" key="3">
    <source>
        <dbReference type="ARBA" id="ARBA00022448"/>
    </source>
</evidence>
<evidence type="ECO:0008006" key="14">
    <source>
        <dbReference type="Google" id="ProtNLM"/>
    </source>
</evidence>
<evidence type="ECO:0000256" key="11">
    <source>
        <dbReference type="SAM" id="Phobius"/>
    </source>
</evidence>
<dbReference type="Pfam" id="PF00153">
    <property type="entry name" value="Mito_carr"/>
    <property type="match status" value="3"/>
</dbReference>
<proteinExistence type="inferred from homology"/>
<keyword evidence="4 9" id="KW-0812">Transmembrane</keyword>
<dbReference type="InterPro" id="IPR018108">
    <property type="entry name" value="MCP_transmembrane"/>
</dbReference>
<evidence type="ECO:0000256" key="6">
    <source>
        <dbReference type="ARBA" id="ARBA00022989"/>
    </source>
</evidence>
<evidence type="ECO:0000256" key="7">
    <source>
        <dbReference type="ARBA" id="ARBA00023128"/>
    </source>
</evidence>
<dbReference type="EMBL" id="BAUL01000009">
    <property type="protein sequence ID" value="GAD91895.1"/>
    <property type="molecule type" value="Genomic_DNA"/>
</dbReference>
<evidence type="ECO:0000256" key="4">
    <source>
        <dbReference type="ARBA" id="ARBA00022692"/>
    </source>
</evidence>
<keyword evidence="13" id="KW-1185">Reference proteome</keyword>
<protein>
    <recommendedName>
        <fullName evidence="14">Mitochondrial thiamine pyrophosphate carrier 1</fullName>
    </recommendedName>
</protein>
<dbReference type="PANTHER" id="PTHR45758">
    <property type="entry name" value="MITOFERRIN-1-RELATED"/>
    <property type="match status" value="1"/>
</dbReference>
<name>V5HRE3_BYSSN</name>
<keyword evidence="7" id="KW-0496">Mitochondrion</keyword>
<evidence type="ECO:0000256" key="1">
    <source>
        <dbReference type="ARBA" id="ARBA00004225"/>
    </source>
</evidence>
<dbReference type="HOGENOM" id="CLU_015166_3_1_1"/>
<evidence type="ECO:0000256" key="8">
    <source>
        <dbReference type="ARBA" id="ARBA00023136"/>
    </source>
</evidence>
<dbReference type="PROSITE" id="PS50920">
    <property type="entry name" value="SOLCAR"/>
    <property type="match status" value="3"/>
</dbReference>